<keyword evidence="5 7" id="KW-0472">Membrane</keyword>
<reference evidence="8" key="1">
    <citation type="submission" date="2021-02" db="EMBL/GenBank/DDBJ databases">
        <authorList>
            <person name="Dougan E. K."/>
            <person name="Rhodes N."/>
            <person name="Thang M."/>
            <person name="Chan C."/>
        </authorList>
    </citation>
    <scope>NUCLEOTIDE SEQUENCE</scope>
</reference>
<dbReference type="InterPro" id="IPR012435">
    <property type="entry name" value="TMEM144"/>
</dbReference>
<evidence type="ECO:0000256" key="4">
    <source>
        <dbReference type="ARBA" id="ARBA00022989"/>
    </source>
</evidence>
<evidence type="ECO:0000256" key="2">
    <source>
        <dbReference type="ARBA" id="ARBA00005731"/>
    </source>
</evidence>
<evidence type="ECO:0000256" key="3">
    <source>
        <dbReference type="ARBA" id="ARBA00022692"/>
    </source>
</evidence>
<evidence type="ECO:0000256" key="5">
    <source>
        <dbReference type="ARBA" id="ARBA00023136"/>
    </source>
</evidence>
<feature type="transmembrane region" description="Helical" evidence="7">
    <location>
        <begin position="134"/>
        <end position="155"/>
    </location>
</feature>
<keyword evidence="4 7" id="KW-1133">Transmembrane helix</keyword>
<feature type="transmembrane region" description="Helical" evidence="7">
    <location>
        <begin position="75"/>
        <end position="105"/>
    </location>
</feature>
<dbReference type="OrthoDB" id="426527at2759"/>
<comment type="similarity">
    <text evidence="2">Belongs to the TMEM144 family.</text>
</comment>
<sequence length="267" mass="28840">MGLFGIAPAAVAAVAFGVQYVPVKKYKILVRAKTFTLLIYDGTTFQWFMCSGILFVGLAFAILGGDLARGIPPKVVFGGCLWALSNFAVLPLVKLLGIGLGFSLYHFQNMIVGYVVGRKGLFGLPALQPAFDGSLIFCDVGCCLILVSFVALLLVEGGGEKESNEKNSENTHPKPTVHGKPCQPDSYEEVPADRPHRLFEESSTFAAFALEIDEGDDGEDGSGDFGHGSVPSHMRCHRAGIQPNFQTVDCLDEGRVESFWGHHDTPR</sequence>
<proteinExistence type="inferred from homology"/>
<dbReference type="Proteomes" id="UP000601435">
    <property type="component" value="Unassembled WGS sequence"/>
</dbReference>
<protein>
    <submittedName>
        <fullName evidence="8">TMEM144 protein</fullName>
    </submittedName>
</protein>
<gene>
    <name evidence="8" type="primary">TMEM144</name>
    <name evidence="8" type="ORF">SNEC2469_LOCUS26151</name>
</gene>
<feature type="transmembrane region" description="Helical" evidence="7">
    <location>
        <begin position="45"/>
        <end position="63"/>
    </location>
</feature>
<dbReference type="EMBL" id="CAJNJA010052686">
    <property type="protein sequence ID" value="CAE7847620.1"/>
    <property type="molecule type" value="Genomic_DNA"/>
</dbReference>
<dbReference type="AlphaFoldDB" id="A0A812ZZR5"/>
<dbReference type="PANTHER" id="PTHR16119:SF17">
    <property type="entry name" value="TRANSMEMBRANE PROTEIN 144"/>
    <property type="match status" value="1"/>
</dbReference>
<accession>A0A812ZZR5</accession>
<keyword evidence="3 7" id="KW-0812">Transmembrane</keyword>
<evidence type="ECO:0000256" key="7">
    <source>
        <dbReference type="SAM" id="Phobius"/>
    </source>
</evidence>
<feature type="region of interest" description="Disordered" evidence="6">
    <location>
        <begin position="160"/>
        <end position="190"/>
    </location>
</feature>
<comment type="caution">
    <text evidence="8">The sequence shown here is derived from an EMBL/GenBank/DDBJ whole genome shotgun (WGS) entry which is preliminary data.</text>
</comment>
<name>A0A812ZZR5_9DINO</name>
<evidence type="ECO:0000313" key="8">
    <source>
        <dbReference type="EMBL" id="CAE7847620.1"/>
    </source>
</evidence>
<evidence type="ECO:0000256" key="6">
    <source>
        <dbReference type="SAM" id="MobiDB-lite"/>
    </source>
</evidence>
<dbReference type="PANTHER" id="PTHR16119">
    <property type="entry name" value="TRANSMEMBRANE PROTEIN 144"/>
    <property type="match status" value="1"/>
</dbReference>
<dbReference type="GO" id="GO:0016020">
    <property type="term" value="C:membrane"/>
    <property type="evidence" value="ECO:0007669"/>
    <property type="project" value="UniProtKB-SubCell"/>
</dbReference>
<evidence type="ECO:0000313" key="9">
    <source>
        <dbReference type="Proteomes" id="UP000601435"/>
    </source>
</evidence>
<organism evidence="8 9">
    <name type="scientific">Symbiodinium necroappetens</name>
    <dbReference type="NCBI Taxonomy" id="1628268"/>
    <lineage>
        <taxon>Eukaryota</taxon>
        <taxon>Sar</taxon>
        <taxon>Alveolata</taxon>
        <taxon>Dinophyceae</taxon>
        <taxon>Suessiales</taxon>
        <taxon>Symbiodiniaceae</taxon>
        <taxon>Symbiodinium</taxon>
    </lineage>
</organism>
<dbReference type="Pfam" id="PF07857">
    <property type="entry name" value="TMEM144"/>
    <property type="match status" value="1"/>
</dbReference>
<keyword evidence="9" id="KW-1185">Reference proteome</keyword>
<dbReference type="GO" id="GO:0015144">
    <property type="term" value="F:carbohydrate transmembrane transporter activity"/>
    <property type="evidence" value="ECO:0007669"/>
    <property type="project" value="InterPro"/>
</dbReference>
<evidence type="ECO:0000256" key="1">
    <source>
        <dbReference type="ARBA" id="ARBA00004141"/>
    </source>
</evidence>
<dbReference type="InterPro" id="IPR010651">
    <property type="entry name" value="Sugar_transport"/>
</dbReference>
<comment type="subcellular location">
    <subcellularLocation>
        <location evidence="1">Membrane</location>
        <topology evidence="1">Multi-pass membrane protein</topology>
    </subcellularLocation>
</comment>
<feature type="compositionally biased region" description="Basic and acidic residues" evidence="6">
    <location>
        <begin position="160"/>
        <end position="172"/>
    </location>
</feature>